<name>A0ABN5AVK5_9GAMM</name>
<protein>
    <submittedName>
        <fullName evidence="1">Uncharacterized protein</fullName>
    </submittedName>
</protein>
<evidence type="ECO:0000313" key="1">
    <source>
        <dbReference type="EMBL" id="ASG67740.1"/>
    </source>
</evidence>
<gene>
    <name evidence="1" type="ORF">CDV26_04460</name>
</gene>
<sequence length="79" mass="8998">MGLAQSQVPESCKGDPSFKNKLVKSLYNPTTDPNIFTFIQLGQKKLTVNCTSIYKCTTTEINGKRWLAQYIDQLNIIWL</sequence>
<keyword evidence="2" id="KW-1185">Reference proteome</keyword>
<evidence type="ECO:0000313" key="2">
    <source>
        <dbReference type="Proteomes" id="UP000249910"/>
    </source>
</evidence>
<organism evidence="1 2">
    <name type="scientific">Francisella halioticida</name>
    <dbReference type="NCBI Taxonomy" id="549298"/>
    <lineage>
        <taxon>Bacteria</taxon>
        <taxon>Pseudomonadati</taxon>
        <taxon>Pseudomonadota</taxon>
        <taxon>Gammaproteobacteria</taxon>
        <taxon>Thiotrichales</taxon>
        <taxon>Francisellaceae</taxon>
        <taxon>Francisella</taxon>
    </lineage>
</organism>
<dbReference type="RefSeq" id="WP_088772264.1">
    <property type="nucleotide sequence ID" value="NZ_CP022132.1"/>
</dbReference>
<reference evidence="1 2" key="1">
    <citation type="submission" date="2017-06" db="EMBL/GenBank/DDBJ databases">
        <title>Complete genome of Francisella halioticida.</title>
        <authorList>
            <person name="Sjodin A."/>
        </authorList>
    </citation>
    <scope>NUCLEOTIDE SEQUENCE [LARGE SCALE GENOMIC DNA]</scope>
    <source>
        <strain evidence="1 2">DSM 23729</strain>
    </source>
</reference>
<dbReference type="Proteomes" id="UP000249910">
    <property type="component" value="Chromosome"/>
</dbReference>
<dbReference type="EMBL" id="CP022132">
    <property type="protein sequence ID" value="ASG67740.1"/>
    <property type="molecule type" value="Genomic_DNA"/>
</dbReference>
<accession>A0ABN5AVK5</accession>
<proteinExistence type="predicted"/>